<protein>
    <submittedName>
        <fullName evidence="1">Uncharacterized protein</fullName>
    </submittedName>
</protein>
<sequence length="73" mass="8669">MSVTLKRREKVVLEFCSDGRTCIGKLTLKGWRSTRTMLEEFYKHLEYYEHVECDDGTVVNEEDIKLIKIIEEL</sequence>
<evidence type="ECO:0000313" key="1">
    <source>
        <dbReference type="EMBL" id="AEW47460.1"/>
    </source>
</evidence>
<dbReference type="EMBL" id="JN797796">
    <property type="protein sequence ID" value="AEW47460.1"/>
    <property type="molecule type" value="Genomic_DNA"/>
</dbReference>
<dbReference type="Proteomes" id="UP000006291">
    <property type="component" value="Segment"/>
</dbReference>
<name>J9PRV4_9CAUD</name>
<evidence type="ECO:0000313" key="2">
    <source>
        <dbReference type="Proteomes" id="UP000006291"/>
    </source>
</evidence>
<proteinExistence type="predicted"/>
<organism evidence="1 2">
    <name type="scientific">Bacillus phage B5S</name>
    <dbReference type="NCBI Taxonomy" id="1126949"/>
    <lineage>
        <taxon>Viruses</taxon>
        <taxon>Duplodnaviria</taxon>
        <taxon>Heunggongvirae</taxon>
        <taxon>Uroviricota</taxon>
        <taxon>Caudoviricetes</taxon>
        <taxon>Herelleviridae</taxon>
        <taxon>Bastillevirinae</taxon>
        <taxon>Bequatrovirus</taxon>
        <taxon>Bequatrovirus B4</taxon>
    </lineage>
</organism>
<gene>
    <name evidence="1" type="ORF">B5S_0226</name>
</gene>
<reference evidence="1 2" key="1">
    <citation type="submission" date="2011-09" db="EMBL/GenBank/DDBJ databases">
        <title>Complete Genome Sequence of Bacillus cereus Bacteriophage B5S.</title>
        <authorList>
            <person name="Lee J.-H."/>
            <person name="Shin H."/>
            <person name="Son B."/>
            <person name="Ryu S."/>
        </authorList>
    </citation>
    <scope>NUCLEOTIDE SEQUENCE [LARGE SCALE GENOMIC DNA]</scope>
</reference>
<accession>J9PRV4</accession>